<sequence>MNALPLKTRLILSLGGNLLRALFGFATSITVARGLSPATYGDLMFLLGSFTAVRSLLDLGTSSAFYTFISQRRRHWLFFLYYYGWLALQFLTTLLVVGLVLPSALVQKIWVGHELGVVMWAAAAAFVQQQLWPSIGQVSDSMRRTLLSQASGLLSSLAYLAVMIVMMASGYRDVSSVLAALALTYAMSTAVAGGMLFRGGAQGEQLPAPRLGQVIKEFAHYCRPLAALAVVSCAYEFADKWLLQRYAGAAEQGYFQVAYQLASVSLLVTTAVLPIFWKEIAAAWEEKDNVRAQAMYRKTCKSLVFLGALCSGLLVPWAELIVRALVGPAYADAWPVLGLMLLYPIHQALGQINGTTLLATGQTNIYFSVSSVMMLLSIPITLLLLAPTDGGIQGLGLGAIGLAFKMVVLGIVSTNVQGWALARHHGWRYEWLYQPLAIAILLGSGYLSWFLGCAVFPADLHNLHSSLPAAVVSLVIHLSIATAILMVAPQLAEFRSNEVAAFATKLKRGSLN</sequence>
<dbReference type="PANTHER" id="PTHR30250:SF11">
    <property type="entry name" value="O-ANTIGEN TRANSPORTER-RELATED"/>
    <property type="match status" value="1"/>
</dbReference>
<feature type="transmembrane region" description="Helical" evidence="6">
    <location>
        <begin position="257"/>
        <end position="277"/>
    </location>
</feature>
<evidence type="ECO:0000313" key="7">
    <source>
        <dbReference type="EMBL" id="AAZ46006.1"/>
    </source>
</evidence>
<dbReference type="EMBL" id="CP000089">
    <property type="protein sequence ID" value="AAZ46006.1"/>
    <property type="molecule type" value="Genomic_DNA"/>
</dbReference>
<keyword evidence="2" id="KW-1003">Cell membrane</keyword>
<evidence type="ECO:0000256" key="5">
    <source>
        <dbReference type="ARBA" id="ARBA00023136"/>
    </source>
</evidence>
<feature type="transmembrane region" description="Helical" evidence="6">
    <location>
        <begin position="147"/>
        <end position="171"/>
    </location>
</feature>
<feature type="transmembrane region" description="Helical" evidence="6">
    <location>
        <begin position="80"/>
        <end position="103"/>
    </location>
</feature>
<proteinExistence type="predicted"/>
<dbReference type="KEGG" id="dar:Daro_1251"/>
<evidence type="ECO:0000256" key="6">
    <source>
        <dbReference type="SAM" id="Phobius"/>
    </source>
</evidence>
<keyword evidence="3 6" id="KW-0812">Transmembrane</keyword>
<evidence type="ECO:0000256" key="2">
    <source>
        <dbReference type="ARBA" id="ARBA00022475"/>
    </source>
</evidence>
<dbReference type="HOGENOM" id="CLU_531863_0_0_4"/>
<comment type="subcellular location">
    <subcellularLocation>
        <location evidence="1">Cell membrane</location>
        <topology evidence="1">Multi-pass membrane protein</topology>
    </subcellularLocation>
</comment>
<name>Q47GM5_DECAR</name>
<keyword evidence="5 6" id="KW-0472">Membrane</keyword>
<evidence type="ECO:0000256" key="4">
    <source>
        <dbReference type="ARBA" id="ARBA00022989"/>
    </source>
</evidence>
<protein>
    <submittedName>
        <fullName evidence="7">Polysaccharide biosynthesis protein</fullName>
    </submittedName>
</protein>
<dbReference type="STRING" id="159087.Daro_1251"/>
<feature type="transmembrane region" description="Helical" evidence="6">
    <location>
        <begin position="12"/>
        <end position="32"/>
    </location>
</feature>
<feature type="transmembrane region" description="Helical" evidence="6">
    <location>
        <begin position="298"/>
        <end position="318"/>
    </location>
</feature>
<feature type="transmembrane region" description="Helical" evidence="6">
    <location>
        <begin position="432"/>
        <end position="457"/>
    </location>
</feature>
<evidence type="ECO:0000256" key="1">
    <source>
        <dbReference type="ARBA" id="ARBA00004651"/>
    </source>
</evidence>
<dbReference type="InterPro" id="IPR050833">
    <property type="entry name" value="Poly_Biosynth_Transport"/>
</dbReference>
<keyword evidence="4 6" id="KW-1133">Transmembrane helix</keyword>
<feature type="transmembrane region" description="Helical" evidence="6">
    <location>
        <begin position="365"/>
        <end position="386"/>
    </location>
</feature>
<feature type="transmembrane region" description="Helical" evidence="6">
    <location>
        <begin position="392"/>
        <end position="412"/>
    </location>
</feature>
<dbReference type="InterPro" id="IPR002797">
    <property type="entry name" value="Polysacc_synth"/>
</dbReference>
<dbReference type="eggNOG" id="COG2244">
    <property type="taxonomic scope" value="Bacteria"/>
</dbReference>
<reference evidence="7" key="1">
    <citation type="submission" date="2005-08" db="EMBL/GenBank/DDBJ databases">
        <title>Complete sequence of Dechloromonas aromatica RCB.</title>
        <authorList>
            <person name="Salinero K.K."/>
            <person name="Copeland A."/>
            <person name="Lucas S."/>
            <person name="Lapidus A."/>
            <person name="Barry K."/>
            <person name="Detter J.C."/>
            <person name="Glavina T."/>
            <person name="Hammon N."/>
            <person name="Israni S."/>
            <person name="Pitluck S."/>
            <person name="Di Bartolo G."/>
            <person name="Trong S."/>
            <person name="Schmutz J."/>
            <person name="Larimer F."/>
            <person name="Land M."/>
            <person name="Ivanova N."/>
            <person name="Richardson P."/>
        </authorList>
    </citation>
    <scope>NUCLEOTIDE SEQUENCE</scope>
    <source>
        <strain evidence="7">RCB</strain>
    </source>
</reference>
<gene>
    <name evidence="7" type="ordered locus">Daro_1251</name>
</gene>
<evidence type="ECO:0000256" key="3">
    <source>
        <dbReference type="ARBA" id="ARBA00022692"/>
    </source>
</evidence>
<feature type="transmembrane region" description="Helical" evidence="6">
    <location>
        <begin position="469"/>
        <end position="488"/>
    </location>
</feature>
<feature type="transmembrane region" description="Helical" evidence="6">
    <location>
        <begin position="44"/>
        <end position="68"/>
    </location>
</feature>
<organism evidence="7">
    <name type="scientific">Dechloromonas aromatica (strain RCB)</name>
    <dbReference type="NCBI Taxonomy" id="159087"/>
    <lineage>
        <taxon>Bacteria</taxon>
        <taxon>Pseudomonadati</taxon>
        <taxon>Pseudomonadota</taxon>
        <taxon>Betaproteobacteria</taxon>
        <taxon>Rhodocyclales</taxon>
        <taxon>Azonexaceae</taxon>
        <taxon>Dechloromonas</taxon>
    </lineage>
</organism>
<feature type="transmembrane region" description="Helical" evidence="6">
    <location>
        <begin position="177"/>
        <end position="197"/>
    </location>
</feature>
<dbReference type="GO" id="GO:0005886">
    <property type="term" value="C:plasma membrane"/>
    <property type="evidence" value="ECO:0007669"/>
    <property type="project" value="UniProtKB-SubCell"/>
</dbReference>
<dbReference type="Pfam" id="PF01943">
    <property type="entry name" value="Polysacc_synt"/>
    <property type="match status" value="1"/>
</dbReference>
<accession>Q47GM5</accession>
<dbReference type="PANTHER" id="PTHR30250">
    <property type="entry name" value="PST FAMILY PREDICTED COLANIC ACID TRANSPORTER"/>
    <property type="match status" value="1"/>
</dbReference>
<dbReference type="AlphaFoldDB" id="Q47GM5"/>